<keyword evidence="1" id="KW-1133">Transmembrane helix</keyword>
<feature type="transmembrane region" description="Helical" evidence="1">
    <location>
        <begin position="21"/>
        <end position="42"/>
    </location>
</feature>
<gene>
    <name evidence="2" type="ORF">SAMN05192580_2047</name>
</gene>
<dbReference type="AlphaFoldDB" id="A0A1I6KZI0"/>
<feature type="transmembrane region" description="Helical" evidence="1">
    <location>
        <begin position="48"/>
        <end position="66"/>
    </location>
</feature>
<protein>
    <submittedName>
        <fullName evidence="2">Uncharacterized protein</fullName>
    </submittedName>
</protein>
<evidence type="ECO:0000313" key="3">
    <source>
        <dbReference type="Proteomes" id="UP000198824"/>
    </source>
</evidence>
<evidence type="ECO:0000256" key="1">
    <source>
        <dbReference type="SAM" id="Phobius"/>
    </source>
</evidence>
<accession>A0A1I6KZI0</accession>
<dbReference type="EMBL" id="FOZG01000002">
    <property type="protein sequence ID" value="SFR96629.1"/>
    <property type="molecule type" value="Genomic_DNA"/>
</dbReference>
<evidence type="ECO:0000313" key="2">
    <source>
        <dbReference type="EMBL" id="SFR96629.1"/>
    </source>
</evidence>
<keyword evidence="3" id="KW-1185">Reference proteome</keyword>
<organism evidence="2 3">
    <name type="scientific">Sphingomonas jatrophae</name>
    <dbReference type="NCBI Taxonomy" id="1166337"/>
    <lineage>
        <taxon>Bacteria</taxon>
        <taxon>Pseudomonadati</taxon>
        <taxon>Pseudomonadota</taxon>
        <taxon>Alphaproteobacteria</taxon>
        <taxon>Sphingomonadales</taxon>
        <taxon>Sphingomonadaceae</taxon>
        <taxon>Sphingomonas</taxon>
    </lineage>
</organism>
<dbReference type="STRING" id="1166337.SAMN05192580_2047"/>
<dbReference type="Proteomes" id="UP000198824">
    <property type="component" value="Unassembled WGS sequence"/>
</dbReference>
<name>A0A1I6KZI0_9SPHN</name>
<sequence>MLTPFDIMPRPSRRPGRVPRLRGAAGGVLLAASLCISLGTAGAITGGIVLYLGWLAVVLRLLLAPADPDFSTPSNNPDDLIGIRRTIGLR</sequence>
<proteinExistence type="predicted"/>
<keyword evidence="1" id="KW-0472">Membrane</keyword>
<reference evidence="2 3" key="1">
    <citation type="submission" date="2016-10" db="EMBL/GenBank/DDBJ databases">
        <authorList>
            <person name="de Groot N.N."/>
        </authorList>
    </citation>
    <scope>NUCLEOTIDE SEQUENCE [LARGE SCALE GENOMIC DNA]</scope>
    <source>
        <strain evidence="2 3">S5-249</strain>
    </source>
</reference>
<dbReference type="RefSeq" id="WP_093314252.1">
    <property type="nucleotide sequence ID" value="NZ_FOZG01000002.1"/>
</dbReference>
<keyword evidence="1" id="KW-0812">Transmembrane</keyword>